<name>F8WYE9_9BACT</name>
<dbReference type="GeneID" id="78081966"/>
<dbReference type="AlphaFoldDB" id="F8WYE9"/>
<dbReference type="HOGENOM" id="CLU_052657_2_1_10"/>
<dbReference type="NCBIfam" id="TIGR01488">
    <property type="entry name" value="HAD-SF-IB"/>
    <property type="match status" value="1"/>
</dbReference>
<dbReference type="RefSeq" id="WP_006842681.1">
    <property type="nucleotide sequence ID" value="NZ_AQWJ01000002.1"/>
</dbReference>
<dbReference type="InterPro" id="IPR036412">
    <property type="entry name" value="HAD-like_sf"/>
</dbReference>
<proteinExistence type="predicted"/>
<dbReference type="eggNOG" id="COG0560">
    <property type="taxonomic scope" value="Bacteria"/>
</dbReference>
<evidence type="ECO:0000313" key="1">
    <source>
        <dbReference type="EMBL" id="EGK04282.1"/>
    </source>
</evidence>
<dbReference type="Pfam" id="PF12710">
    <property type="entry name" value="HAD"/>
    <property type="match status" value="1"/>
</dbReference>
<organism evidence="1 2">
    <name type="scientific">Dysgonomonas mossii DSM 22836</name>
    <dbReference type="NCBI Taxonomy" id="742767"/>
    <lineage>
        <taxon>Bacteria</taxon>
        <taxon>Pseudomonadati</taxon>
        <taxon>Bacteroidota</taxon>
        <taxon>Bacteroidia</taxon>
        <taxon>Bacteroidales</taxon>
        <taxon>Dysgonomonadaceae</taxon>
        <taxon>Dysgonomonas</taxon>
    </lineage>
</organism>
<accession>F8WYE9</accession>
<keyword evidence="2" id="KW-1185">Reference proteome</keyword>
<dbReference type="InterPro" id="IPR023214">
    <property type="entry name" value="HAD_sf"/>
</dbReference>
<sequence length="160" mass="18475">MFALFPVLILFKLGFVANNKAKERLFSYFFKGKNLSEFNAICGKYKNRISRTLRSQAIDKVKFHQQEEHIVLINSVSICNWILPWAQSVGIDVVIGTELETEGGVITGKFKGENCYGVEKVKRFLELYPHRDTYKLYVYGDISGDKPLLDIADFPFYKEF</sequence>
<reference evidence="1 2" key="1">
    <citation type="submission" date="2011-04" db="EMBL/GenBank/DDBJ databases">
        <title>The Genome Sequence of Dysgonomonas mossii DSM 22836.</title>
        <authorList>
            <consortium name="The Broad Institute Genome Sequencing Platform"/>
            <person name="Earl A."/>
            <person name="Ward D."/>
            <person name="Feldgarden M."/>
            <person name="Gevers D."/>
            <person name="Pudlo N."/>
            <person name="Martens E."/>
            <person name="Allen-Vercoe E."/>
            <person name="Young S.K."/>
            <person name="Zeng Q."/>
            <person name="Gargeya S."/>
            <person name="Fitzgerald M."/>
            <person name="Haas B."/>
            <person name="Abouelleil A."/>
            <person name="Alvarado L."/>
            <person name="Arachchi H.M."/>
            <person name="Berlin A."/>
            <person name="Brown A."/>
            <person name="Chapman S.B."/>
            <person name="Chen Z."/>
            <person name="Dunbar C."/>
            <person name="Freedman E."/>
            <person name="Gearin G."/>
            <person name="Gellesch M."/>
            <person name="Goldberg J."/>
            <person name="Griggs A."/>
            <person name="Gujja S."/>
            <person name="Heiman D."/>
            <person name="Howarth C."/>
            <person name="Larson L."/>
            <person name="Lui A."/>
            <person name="MacDonald P.J.P."/>
            <person name="Mehta T."/>
            <person name="Montmayeur A."/>
            <person name="Murphy C."/>
            <person name="Neiman D."/>
            <person name="Pearson M."/>
            <person name="Priest M."/>
            <person name="Roberts A."/>
            <person name="Saif S."/>
            <person name="Shea T."/>
            <person name="Shenoy N."/>
            <person name="Sisk P."/>
            <person name="Stolte C."/>
            <person name="Sykes S."/>
            <person name="Yandava C."/>
            <person name="Wortman J."/>
            <person name="Nusbaum C."/>
            <person name="Birren B."/>
        </authorList>
    </citation>
    <scope>NUCLEOTIDE SEQUENCE [LARGE SCALE GENOMIC DNA]</scope>
    <source>
        <strain evidence="1 2">DSM 22836</strain>
    </source>
</reference>
<dbReference type="STRING" id="742767.HMPREF9456_01310"/>
<dbReference type="EMBL" id="ADLW01000004">
    <property type="protein sequence ID" value="EGK04282.1"/>
    <property type="molecule type" value="Genomic_DNA"/>
</dbReference>
<dbReference type="Gene3D" id="3.40.50.1000">
    <property type="entry name" value="HAD superfamily/HAD-like"/>
    <property type="match status" value="1"/>
</dbReference>
<comment type="caution">
    <text evidence="1">The sequence shown here is derived from an EMBL/GenBank/DDBJ whole genome shotgun (WGS) entry which is preliminary data.</text>
</comment>
<evidence type="ECO:0000313" key="2">
    <source>
        <dbReference type="Proteomes" id="UP000006420"/>
    </source>
</evidence>
<dbReference type="SUPFAM" id="SSF56784">
    <property type="entry name" value="HAD-like"/>
    <property type="match status" value="1"/>
</dbReference>
<dbReference type="Proteomes" id="UP000006420">
    <property type="component" value="Unassembled WGS sequence"/>
</dbReference>
<gene>
    <name evidence="1" type="ORF">HMPREF9456_01310</name>
</gene>
<protein>
    <submittedName>
        <fullName evidence="1">Uncharacterized protein</fullName>
    </submittedName>
</protein>